<organism evidence="2 3">
    <name type="scientific">Castanea mollissima</name>
    <name type="common">Chinese chestnut</name>
    <dbReference type="NCBI Taxonomy" id="60419"/>
    <lineage>
        <taxon>Eukaryota</taxon>
        <taxon>Viridiplantae</taxon>
        <taxon>Streptophyta</taxon>
        <taxon>Embryophyta</taxon>
        <taxon>Tracheophyta</taxon>
        <taxon>Spermatophyta</taxon>
        <taxon>Magnoliopsida</taxon>
        <taxon>eudicotyledons</taxon>
        <taxon>Gunneridae</taxon>
        <taxon>Pentapetalae</taxon>
        <taxon>rosids</taxon>
        <taxon>fabids</taxon>
        <taxon>Fagales</taxon>
        <taxon>Fagaceae</taxon>
        <taxon>Castanea</taxon>
    </lineage>
</organism>
<feature type="region of interest" description="Disordered" evidence="1">
    <location>
        <begin position="1"/>
        <end position="32"/>
    </location>
</feature>
<feature type="compositionally biased region" description="Basic and acidic residues" evidence="1">
    <location>
        <begin position="1"/>
        <end position="19"/>
    </location>
</feature>
<dbReference type="PANTHER" id="PTHR31286">
    <property type="entry name" value="GLYCINE-RICH CELL WALL STRUCTURAL PROTEIN 1.8-LIKE"/>
    <property type="match status" value="1"/>
</dbReference>
<feature type="compositionally biased region" description="Low complexity" evidence="1">
    <location>
        <begin position="294"/>
        <end position="306"/>
    </location>
</feature>
<dbReference type="EMBL" id="JRKL02002335">
    <property type="protein sequence ID" value="KAF3959418.1"/>
    <property type="molecule type" value="Genomic_DNA"/>
</dbReference>
<evidence type="ECO:0000313" key="3">
    <source>
        <dbReference type="Proteomes" id="UP000737018"/>
    </source>
</evidence>
<evidence type="ECO:0000313" key="2">
    <source>
        <dbReference type="EMBL" id="KAF3959418.1"/>
    </source>
</evidence>
<feature type="compositionally biased region" description="Polar residues" evidence="1">
    <location>
        <begin position="407"/>
        <end position="426"/>
    </location>
</feature>
<feature type="region of interest" description="Disordered" evidence="1">
    <location>
        <begin position="442"/>
        <end position="465"/>
    </location>
</feature>
<reference evidence="2" key="1">
    <citation type="submission" date="2020-03" db="EMBL/GenBank/DDBJ databases">
        <title>Castanea mollissima Vanexum genome sequencing.</title>
        <authorList>
            <person name="Staton M."/>
        </authorList>
    </citation>
    <scope>NUCLEOTIDE SEQUENCE</scope>
    <source>
        <tissue evidence="2">Leaf</tissue>
    </source>
</reference>
<evidence type="ECO:0008006" key="4">
    <source>
        <dbReference type="Google" id="ProtNLM"/>
    </source>
</evidence>
<dbReference type="OrthoDB" id="1481341at2759"/>
<feature type="region of interest" description="Disordered" evidence="1">
    <location>
        <begin position="281"/>
        <end position="426"/>
    </location>
</feature>
<dbReference type="AlphaFoldDB" id="A0A8J4QV24"/>
<dbReference type="InterPro" id="IPR040256">
    <property type="entry name" value="At4g02000-like"/>
</dbReference>
<keyword evidence="3" id="KW-1185">Reference proteome</keyword>
<gene>
    <name evidence="2" type="ORF">CMV_015768</name>
</gene>
<proteinExistence type="predicted"/>
<feature type="compositionally biased region" description="Polar residues" evidence="1">
    <location>
        <begin position="442"/>
        <end position="462"/>
    </location>
</feature>
<evidence type="ECO:0000256" key="1">
    <source>
        <dbReference type="SAM" id="MobiDB-lite"/>
    </source>
</evidence>
<protein>
    <recommendedName>
        <fullName evidence="4">DUF4283 domain-containing protein</fullName>
    </recommendedName>
</protein>
<dbReference type="PANTHER" id="PTHR31286:SF99">
    <property type="entry name" value="DUF4283 DOMAIN-CONTAINING PROTEIN"/>
    <property type="match status" value="1"/>
</dbReference>
<feature type="compositionally biased region" description="Polar residues" evidence="1">
    <location>
        <begin position="319"/>
        <end position="335"/>
    </location>
</feature>
<sequence>MADRHYYVHHPEKTDDGKNKKPMTSSSDESESALKLNLRACQQGDDHDMDANKFSTTIEVEINPTELAPITDQFGYSFIIYVHGRKISYHNLYTRLVRLLYPYGPYQLVDLGLGFFLLKISEYSGYIMVLSKYPLSIPNYCVTLLPWKPNFRPSETMITQVDVWVQLPELPIEYYGFLFRIAAAIGGNLLKIDPITEGRKMCKFARFCVRVDLTRPLPGHIKIGEIWQRVEYEGLDMVCSLCRHYGHLKHNCLDQLLTSATINASRGQASTSNELVNSAGHRRLADHTSKIVMSKSADSSSSDDNSPWTQARHFKQHQGESSGSQRPHVQNQNKATETESDLEMSDQSKPKASVIAESSTELMQRKNPLTREGTSLSPITEGTLIQPPKDKPPHIPKSLKSEKGLPSESSIAGSSNSFPQDSSQHLCHQPAQTMVKKAYHTIPTQPHGNQPQTLSSSETASPRPSPMVKPCIQLYYTGIHKAMVKKEIGNTPITEFSTEIRQTLYSIKSEVASLDIGVSKTAMRNQHAISFLPTVSDFTKKPLQNQQEAIYQTCAETVPQTPLQKLLCWKYNGTDNITLIQTMKYLKQHENPSIVLLFGIKSSGNDADQAIEEIGFSGSYLIDPFLFDDGVWLLWKKDVVIEVNSSTSHLIYATVHFLPHPSNRMLCGTGKSSEANAPYAR</sequence>
<accession>A0A8J4QV24</accession>
<name>A0A8J4QV24_9ROSI</name>
<dbReference type="Proteomes" id="UP000737018">
    <property type="component" value="Unassembled WGS sequence"/>
</dbReference>
<feature type="compositionally biased region" description="Basic and acidic residues" evidence="1">
    <location>
        <begin position="388"/>
        <end position="405"/>
    </location>
</feature>
<comment type="caution">
    <text evidence="2">The sequence shown here is derived from an EMBL/GenBank/DDBJ whole genome shotgun (WGS) entry which is preliminary data.</text>
</comment>